<evidence type="ECO:0000256" key="1">
    <source>
        <dbReference type="ARBA" id="ARBA00022612"/>
    </source>
</evidence>
<feature type="transmembrane region" description="Helical" evidence="2">
    <location>
        <begin position="686"/>
        <end position="702"/>
    </location>
</feature>
<keyword evidence="2" id="KW-1133">Transmembrane helix</keyword>
<name>A0ABP0EP99_9LACO</name>
<feature type="transmembrane region" description="Helical" evidence="2">
    <location>
        <begin position="657"/>
        <end position="679"/>
    </location>
</feature>
<evidence type="ECO:0000256" key="2">
    <source>
        <dbReference type="SAM" id="Phobius"/>
    </source>
</evidence>
<protein>
    <submittedName>
        <fullName evidence="4">Phage-related protein</fullName>
    </submittedName>
</protein>
<comment type="caution">
    <text evidence="4">The sequence shown here is derived from an EMBL/GenBank/DDBJ whole genome shotgun (WGS) entry which is preliminary data.</text>
</comment>
<dbReference type="InterPro" id="IPR016024">
    <property type="entry name" value="ARM-type_fold"/>
</dbReference>
<dbReference type="InterPro" id="IPR010090">
    <property type="entry name" value="Phage_tape_meas"/>
</dbReference>
<organism evidence="4 5">
    <name type="scientific">Eupransor demetentiae</name>
    <dbReference type="NCBI Taxonomy" id="3109584"/>
    <lineage>
        <taxon>Bacteria</taxon>
        <taxon>Bacillati</taxon>
        <taxon>Bacillota</taxon>
        <taxon>Bacilli</taxon>
        <taxon>Lactobacillales</taxon>
        <taxon>Lactobacillaceae</taxon>
        <taxon>Eupransor</taxon>
    </lineage>
</organism>
<dbReference type="RefSeq" id="WP_349641656.1">
    <property type="nucleotide sequence ID" value="NZ_CAWVOH010000001.1"/>
</dbReference>
<keyword evidence="5" id="KW-1185">Reference proteome</keyword>
<dbReference type="NCBIfam" id="TIGR01760">
    <property type="entry name" value="tape_meas_TP901"/>
    <property type="match status" value="1"/>
</dbReference>
<dbReference type="Pfam" id="PF10145">
    <property type="entry name" value="PhageMin_Tail"/>
    <property type="match status" value="1"/>
</dbReference>
<accession>A0ABP0EP99</accession>
<feature type="transmembrane region" description="Helical" evidence="2">
    <location>
        <begin position="494"/>
        <end position="520"/>
    </location>
</feature>
<evidence type="ECO:0000313" key="5">
    <source>
        <dbReference type="Proteomes" id="UP001314241"/>
    </source>
</evidence>
<dbReference type="SUPFAM" id="SSF48371">
    <property type="entry name" value="ARM repeat"/>
    <property type="match status" value="1"/>
</dbReference>
<dbReference type="Proteomes" id="UP001314241">
    <property type="component" value="Unassembled WGS sequence"/>
</dbReference>
<gene>
    <name evidence="4" type="ORF">R54876_GBNLAHCA_00675</name>
</gene>
<dbReference type="EMBL" id="CAWVOH010000001">
    <property type="protein sequence ID" value="CAK8054114.1"/>
    <property type="molecule type" value="Genomic_DNA"/>
</dbReference>
<evidence type="ECO:0000259" key="3">
    <source>
        <dbReference type="Pfam" id="PF10145"/>
    </source>
</evidence>
<reference evidence="4 5" key="1">
    <citation type="submission" date="2024-01" db="EMBL/GenBank/DDBJ databases">
        <authorList>
            <person name="Botero Cardona J."/>
        </authorList>
    </citation>
    <scope>NUCLEOTIDE SEQUENCE [LARGE SCALE GENOMIC DNA]</scope>
    <source>
        <strain evidence="4 5">LMG 33000</strain>
    </source>
</reference>
<dbReference type="PANTHER" id="PTHR37813:SF1">
    <property type="entry name" value="FELS-2 PROPHAGE PROTEIN"/>
    <property type="match status" value="1"/>
</dbReference>
<sequence>MSEQYEIKTVFSADTSGFDSGTQKAINGMKNFSSSTSNVASSVQNKIQSIGTGMQIAEAAVSVLGVSALKSYGSFSSTMNQAAVVAGGTAKDIKGLTKVAEEMGNELPVSSKEAADAMLSMARDGASLDQIKAEFPAVARAATAAGADLQTTANVVQQAMNIWGKSIGTPAQAAADLTQTANLSNASIEDMQQALATIGGTASNAGISMQDTSTAIGLLTNKGFSAAQASQDLNHAIIQMQAPSKIASKEMQALGLSFNDAQGNMKPFPQILQEISDKTKDMSSSERAAALKNMFGTSGMGAMLPLLESIQDKTGSTTTSWDAFSKELQKTTSSGSQATAFLESQAAEMQQNIGSKLKRLSDNWGSFTNAAMESKSSVSGAMLDMANNTVRWATTSKSPFADGIRNFVGLSTAIGPAVTMAGTFITNMSKITGVLGSTVKIVANTAKGFGQLVLKLLGVSTGNTAVAGTSAEAAAGTKATGTAAKGSGKSMAELGLAILEIGAGIALIIGSMAALVLAITELSKQGKQGIRTLTAVTVAISVILGVLALLGPALTAGSAGFLALGTAALEVGAGIALATAGMSALAFGVAAAVQAFANLIIALNNSNQAAQNAVPIMTAIGQGFAMMITSFVTTIATQAPLISQALLQMLLDFLNQLVTYTPQIVTKFAQILIGFLNALAKNIPKIVISATNLMIAFMNAVADSIPKIIPSAVNLIVTFVNSIADNLQPIIDAAINLIFKFIDGLVQAIPNIADKAQDAVMKFVYGVGYTLGEVLRSGGELIDKFIKGITDGFNNSNRAGKGAGNNAKDGAGSISLNSVGRHLVDGFIEGIRDKINDAARIAANMAKAAFDAAKSVLGIHSPSRRFKEIGMFTVAGFIGGVDDNASKATNSISDMAQGAINAAGKIVDGQKFNLGISPELTNGVSLSDDGTVKMKMEDRVQPAYINMQMGNNTYQGFVNDISTQQGNNIDLRRNNAIQVY</sequence>
<keyword evidence="2" id="KW-0812">Transmembrane</keyword>
<feature type="domain" description="Phage tail tape measure protein" evidence="3">
    <location>
        <begin position="98"/>
        <end position="296"/>
    </location>
</feature>
<feature type="transmembrane region" description="Helical" evidence="2">
    <location>
        <begin position="613"/>
        <end position="637"/>
    </location>
</feature>
<dbReference type="PANTHER" id="PTHR37813">
    <property type="entry name" value="FELS-2 PROPHAGE PROTEIN"/>
    <property type="match status" value="1"/>
</dbReference>
<keyword evidence="2" id="KW-0472">Membrane</keyword>
<feature type="transmembrane region" description="Helical" evidence="2">
    <location>
        <begin position="532"/>
        <end position="554"/>
    </location>
</feature>
<feature type="transmembrane region" description="Helical" evidence="2">
    <location>
        <begin position="574"/>
        <end position="601"/>
    </location>
</feature>
<proteinExistence type="predicted"/>
<keyword evidence="1" id="KW-1188">Viral release from host cell</keyword>
<evidence type="ECO:0000313" key="4">
    <source>
        <dbReference type="EMBL" id="CAK8054114.1"/>
    </source>
</evidence>